<evidence type="ECO:0000256" key="1">
    <source>
        <dbReference type="ARBA" id="ARBA00004651"/>
    </source>
</evidence>
<dbReference type="InterPro" id="IPR020846">
    <property type="entry name" value="MFS_dom"/>
</dbReference>
<comment type="subcellular location">
    <subcellularLocation>
        <location evidence="1">Cell membrane</location>
        <topology evidence="1">Multi-pass membrane protein</topology>
    </subcellularLocation>
</comment>
<evidence type="ECO:0000313" key="8">
    <source>
        <dbReference type="Proteomes" id="UP000298003"/>
    </source>
</evidence>
<evidence type="ECO:0000256" key="2">
    <source>
        <dbReference type="ARBA" id="ARBA00022692"/>
    </source>
</evidence>
<evidence type="ECO:0000313" key="7">
    <source>
        <dbReference type="EMBL" id="TFF17281.1"/>
    </source>
</evidence>
<feature type="transmembrane region" description="Helical" evidence="5">
    <location>
        <begin position="445"/>
        <end position="466"/>
    </location>
</feature>
<dbReference type="PANTHER" id="PTHR43826">
    <property type="entry name" value="GLUCOSE-6-PHOSPHATE EXCHANGER SLC37A4"/>
    <property type="match status" value="1"/>
</dbReference>
<dbReference type="Gene3D" id="1.20.1250.20">
    <property type="entry name" value="MFS general substrate transporter like domains"/>
    <property type="match status" value="2"/>
</dbReference>
<reference evidence="7 8" key="1">
    <citation type="submission" date="2019-03" db="EMBL/GenBank/DDBJ databases">
        <title>Cellulosimicrobium funkei JCM14302 Assembly.</title>
        <authorList>
            <person name="Dou T."/>
        </authorList>
    </citation>
    <scope>NUCLEOTIDE SEQUENCE [LARGE SCALE GENOMIC DNA]</scope>
    <source>
        <strain evidence="7 8">JCM 14302</strain>
    </source>
</reference>
<feature type="transmembrane region" description="Helical" evidence="5">
    <location>
        <begin position="275"/>
        <end position="297"/>
    </location>
</feature>
<sequence>MRARETRRGRGLDDRLQHPVRCGPCRVPDTAQVRSVAEYACDGEALGDLEEDEDLRDVPRLDRRHPQRSVRLARDETLHHQDVERRLRGRAGDTVLVRDPELGHALATPWVALEEPLAQVVRKLLGEWSCTACHGHPFPPIVWRSRLVSPTSAPGAASDQGGPVRDVVGEGASGPPGFAARRRQVFLVAYLGYAACYLVRNNVAVVSDLLTRELGLSVTQVGGLLAGFTLSYGLGKLVMGVVVDQLSLRYAFAWGLGVSAALCCGMAFLREPWALGIALVLIGLVQGACAPAALAMIGAWYPPVLRGSRVAVWNTSQNAGALALPLMISGGLALAGPTDWRVGFWAPGLVALVCAAVVARAGGERPWQEGYPTLRAVYGAEASPAVTVPAEVPYWTLVRVHVLGSPVLALLVILNSLLYLLRFGVLNWLPIYQIQENRLTQFEASLAITAFEWGAIPGSLAFALLARRWPGRMASSAAVAIILLALVLVAYTVSDTADSVVLTVVPLGALVYGPQVIVNVLTLNFVSPRAVGVAVGWVGLGGYLVGALLANTAIPRIAAWSTWDLSLATLVVVCLVCVALCLRLRRHELRLRIGG</sequence>
<dbReference type="Pfam" id="PF07690">
    <property type="entry name" value="MFS_1"/>
    <property type="match status" value="1"/>
</dbReference>
<evidence type="ECO:0000256" key="3">
    <source>
        <dbReference type="ARBA" id="ARBA00022989"/>
    </source>
</evidence>
<feature type="transmembrane region" description="Helical" evidence="5">
    <location>
        <begin position="473"/>
        <end position="494"/>
    </location>
</feature>
<dbReference type="PROSITE" id="PS50850">
    <property type="entry name" value="MFS"/>
    <property type="match status" value="1"/>
</dbReference>
<feature type="transmembrane region" description="Helical" evidence="5">
    <location>
        <begin position="185"/>
        <end position="203"/>
    </location>
</feature>
<dbReference type="GO" id="GO:0061513">
    <property type="term" value="F:glucose 6-phosphate:phosphate antiporter activity"/>
    <property type="evidence" value="ECO:0007669"/>
    <property type="project" value="TreeGrafter"/>
</dbReference>
<dbReference type="InterPro" id="IPR051337">
    <property type="entry name" value="OPA_Antiporter"/>
</dbReference>
<feature type="transmembrane region" description="Helical" evidence="5">
    <location>
        <begin position="500"/>
        <end position="523"/>
    </location>
</feature>
<keyword evidence="3 5" id="KW-1133">Transmembrane helix</keyword>
<evidence type="ECO:0000259" key="6">
    <source>
        <dbReference type="PROSITE" id="PS50850"/>
    </source>
</evidence>
<feature type="domain" description="Major facilitator superfamily (MFS) profile" evidence="6">
    <location>
        <begin position="185"/>
        <end position="586"/>
    </location>
</feature>
<gene>
    <name evidence="7" type="ORF">E1O70_00290</name>
</gene>
<organism evidence="7 8">
    <name type="scientific">Cellulosimicrobium funkei</name>
    <dbReference type="NCBI Taxonomy" id="264251"/>
    <lineage>
        <taxon>Bacteria</taxon>
        <taxon>Bacillati</taxon>
        <taxon>Actinomycetota</taxon>
        <taxon>Actinomycetes</taxon>
        <taxon>Micrococcales</taxon>
        <taxon>Promicromonosporaceae</taxon>
        <taxon>Cellulosimicrobium</taxon>
    </lineage>
</organism>
<feature type="transmembrane region" description="Helical" evidence="5">
    <location>
        <begin position="560"/>
        <end position="582"/>
    </location>
</feature>
<evidence type="ECO:0000256" key="4">
    <source>
        <dbReference type="ARBA" id="ARBA00023136"/>
    </source>
</evidence>
<keyword evidence="8" id="KW-1185">Reference proteome</keyword>
<feature type="transmembrane region" description="Helical" evidence="5">
    <location>
        <begin position="318"/>
        <end position="336"/>
    </location>
</feature>
<feature type="transmembrane region" description="Helical" evidence="5">
    <location>
        <begin position="250"/>
        <end position="269"/>
    </location>
</feature>
<keyword evidence="4 5" id="KW-0472">Membrane</keyword>
<feature type="transmembrane region" description="Helical" evidence="5">
    <location>
        <begin position="530"/>
        <end position="554"/>
    </location>
</feature>
<keyword evidence="2 5" id="KW-0812">Transmembrane</keyword>
<dbReference type="GO" id="GO:0035435">
    <property type="term" value="P:phosphate ion transmembrane transport"/>
    <property type="evidence" value="ECO:0007669"/>
    <property type="project" value="TreeGrafter"/>
</dbReference>
<proteinExistence type="predicted"/>
<feature type="transmembrane region" description="Helical" evidence="5">
    <location>
        <begin position="407"/>
        <end position="425"/>
    </location>
</feature>
<dbReference type="GO" id="GO:0005886">
    <property type="term" value="C:plasma membrane"/>
    <property type="evidence" value="ECO:0007669"/>
    <property type="project" value="UniProtKB-SubCell"/>
</dbReference>
<dbReference type="EMBL" id="SOZH01000001">
    <property type="protein sequence ID" value="TFF17281.1"/>
    <property type="molecule type" value="Genomic_DNA"/>
</dbReference>
<dbReference type="AlphaFoldDB" id="A0A4Y8R6N9"/>
<feature type="transmembrane region" description="Helical" evidence="5">
    <location>
        <begin position="223"/>
        <end position="243"/>
    </location>
</feature>
<evidence type="ECO:0000256" key="5">
    <source>
        <dbReference type="SAM" id="Phobius"/>
    </source>
</evidence>
<dbReference type="Proteomes" id="UP000298003">
    <property type="component" value="Unassembled WGS sequence"/>
</dbReference>
<comment type="caution">
    <text evidence="7">The sequence shown here is derived from an EMBL/GenBank/DDBJ whole genome shotgun (WGS) entry which is preliminary data.</text>
</comment>
<dbReference type="SUPFAM" id="SSF103473">
    <property type="entry name" value="MFS general substrate transporter"/>
    <property type="match status" value="1"/>
</dbReference>
<feature type="transmembrane region" description="Helical" evidence="5">
    <location>
        <begin position="342"/>
        <end position="359"/>
    </location>
</feature>
<accession>A0A4Y8R6N9</accession>
<name>A0A4Y8R6N9_9MICO</name>
<dbReference type="InterPro" id="IPR036259">
    <property type="entry name" value="MFS_trans_sf"/>
</dbReference>
<protein>
    <submittedName>
        <fullName evidence="7">MFS transporter</fullName>
    </submittedName>
</protein>
<dbReference type="InterPro" id="IPR011701">
    <property type="entry name" value="MFS"/>
</dbReference>
<dbReference type="PANTHER" id="PTHR43826:SF3">
    <property type="entry name" value="GLUCOSE-6-PHOSPHATE EXCHANGER SLC37A4"/>
    <property type="match status" value="1"/>
</dbReference>